<organism evidence="1 2">
    <name type="scientific">Mycolicibacterium fluoranthenivorans</name>
    <dbReference type="NCBI Taxonomy" id="258505"/>
    <lineage>
        <taxon>Bacteria</taxon>
        <taxon>Bacillati</taxon>
        <taxon>Actinomycetota</taxon>
        <taxon>Actinomycetes</taxon>
        <taxon>Mycobacteriales</taxon>
        <taxon>Mycobacteriaceae</taxon>
        <taxon>Mycolicibacterium</taxon>
    </lineage>
</organism>
<evidence type="ECO:0000313" key="2">
    <source>
        <dbReference type="Proteomes" id="UP000515498"/>
    </source>
</evidence>
<evidence type="ECO:0008006" key="3">
    <source>
        <dbReference type="Google" id="ProtNLM"/>
    </source>
</evidence>
<reference evidence="1 2" key="1">
    <citation type="submission" date="2020-07" db="EMBL/GenBank/DDBJ databases">
        <title>Draft genome sequence of four isobutane-metabolizing strains capable of cometabolically degrading diverse ether contaminants.</title>
        <authorList>
            <person name="Chen W."/>
            <person name="Faulkner N."/>
            <person name="Smith C."/>
            <person name="Hyman M."/>
        </authorList>
    </citation>
    <scope>NUCLEOTIDE SEQUENCE [LARGE SCALE GENOMIC DNA]</scope>
    <source>
        <strain evidence="1 2">2A</strain>
    </source>
</reference>
<gene>
    <name evidence="1" type="ORF">HZU40_21080</name>
</gene>
<dbReference type="AlphaFoldDB" id="A0A7G8P8R9"/>
<accession>A0A7G8P8R9</accession>
<dbReference type="EMBL" id="CP059894">
    <property type="protein sequence ID" value="QNJ90735.1"/>
    <property type="molecule type" value="Genomic_DNA"/>
</dbReference>
<proteinExistence type="predicted"/>
<name>A0A7G8P8R9_9MYCO</name>
<evidence type="ECO:0000313" key="1">
    <source>
        <dbReference type="EMBL" id="QNJ90735.1"/>
    </source>
</evidence>
<dbReference type="KEGG" id="mflu:HZU40_21080"/>
<dbReference type="Proteomes" id="UP000515498">
    <property type="component" value="Chromosome"/>
</dbReference>
<protein>
    <recommendedName>
        <fullName evidence="3">Phage major capsid protein</fullName>
    </recommendedName>
</protein>
<sequence>MTGFIETRARGGRDLSQSEVDALSLELANLRVAVDRQQQISTRGRAIDEALEDHRRGIENRSRPTLLVSESNLREHAAALAEGRPYGAVETRSRVTAGGDLGSAGAWHPGAPQEPRHLIAFSGIPVSPLTGRTAQVPSYTGPTGAAGVDEGVDHGEYDSVNPVNLTALRYGRWSEVSALADQVDELTGLNQMHAWGIARDLDKLAVAAVEGSASFQGVSVDIQEAVRTAVLHVSATVYAAETQLVIVGQPADLAELTGTQPANADDLGSYAVRFAGARLYPTLAATANLITVFAPSAYRVFQSPLQSASLIDPQDGSHKFGSWLHSTGVAQQIVGSAVTAGAS</sequence>